<evidence type="ECO:0000313" key="2">
    <source>
        <dbReference type="Proteomes" id="UP000826656"/>
    </source>
</evidence>
<gene>
    <name evidence="1" type="ORF">KY290_010212</name>
</gene>
<reference evidence="1 2" key="1">
    <citation type="journal article" date="2021" name="bioRxiv">
        <title>Chromosome-scale and haplotype-resolved genome assembly of a tetraploid potato cultivar.</title>
        <authorList>
            <person name="Sun H."/>
            <person name="Jiao W.-B."/>
            <person name="Krause K."/>
            <person name="Campoy J.A."/>
            <person name="Goel M."/>
            <person name="Folz-Donahue K."/>
            <person name="Kukat C."/>
            <person name="Huettel B."/>
            <person name="Schneeberger K."/>
        </authorList>
    </citation>
    <scope>NUCLEOTIDE SEQUENCE [LARGE SCALE GENOMIC DNA]</scope>
    <source>
        <strain evidence="1">SolTubOtavaFocal</strain>
        <tissue evidence="1">Leaves</tissue>
    </source>
</reference>
<accession>A0ABQ7VXT6</accession>
<keyword evidence="2" id="KW-1185">Reference proteome</keyword>
<comment type="caution">
    <text evidence="1">The sequence shown here is derived from an EMBL/GenBank/DDBJ whole genome shotgun (WGS) entry which is preliminary data.</text>
</comment>
<sequence length="147" mass="16556">MVHLTCHLVAEAKLGSSAVSVDVFCGKVFKTLEVICAKYVTTRRLHKKLLPFFSKFLEGIETRINRPRSVNDYREDRCSTNSSSICPPVGKGVGAETFELSLMMAKGKAVDRGRMWTKTHWRNDGSYVTEPAAKEIGMRRFEGRRLG</sequence>
<evidence type="ECO:0000313" key="1">
    <source>
        <dbReference type="EMBL" id="KAH0773075.1"/>
    </source>
</evidence>
<dbReference type="Proteomes" id="UP000826656">
    <property type="component" value="Unassembled WGS sequence"/>
</dbReference>
<protein>
    <recommendedName>
        <fullName evidence="3">DUF4218 domain-containing protein</fullName>
    </recommendedName>
</protein>
<organism evidence="1 2">
    <name type="scientific">Solanum tuberosum</name>
    <name type="common">Potato</name>
    <dbReference type="NCBI Taxonomy" id="4113"/>
    <lineage>
        <taxon>Eukaryota</taxon>
        <taxon>Viridiplantae</taxon>
        <taxon>Streptophyta</taxon>
        <taxon>Embryophyta</taxon>
        <taxon>Tracheophyta</taxon>
        <taxon>Spermatophyta</taxon>
        <taxon>Magnoliopsida</taxon>
        <taxon>eudicotyledons</taxon>
        <taxon>Gunneridae</taxon>
        <taxon>Pentapetalae</taxon>
        <taxon>asterids</taxon>
        <taxon>lamiids</taxon>
        <taxon>Solanales</taxon>
        <taxon>Solanaceae</taxon>
        <taxon>Solanoideae</taxon>
        <taxon>Solaneae</taxon>
        <taxon>Solanum</taxon>
    </lineage>
</organism>
<name>A0ABQ7VXT6_SOLTU</name>
<evidence type="ECO:0008006" key="3">
    <source>
        <dbReference type="Google" id="ProtNLM"/>
    </source>
</evidence>
<dbReference type="EMBL" id="JAIVGD010000005">
    <property type="protein sequence ID" value="KAH0773075.1"/>
    <property type="molecule type" value="Genomic_DNA"/>
</dbReference>
<proteinExistence type="predicted"/>